<dbReference type="CDD" id="cd11967">
    <property type="entry name" value="SH3_SASH1"/>
    <property type="match status" value="1"/>
</dbReference>
<dbReference type="InterPro" id="IPR037627">
    <property type="entry name" value="SASH1_SAM_repeat1"/>
</dbReference>
<dbReference type="Gene3D" id="2.30.30.40">
    <property type="entry name" value="SH3 Domains"/>
    <property type="match status" value="1"/>
</dbReference>
<reference evidence="13" key="3">
    <citation type="submission" date="2025-09" db="UniProtKB">
        <authorList>
            <consortium name="Ensembl"/>
        </authorList>
    </citation>
    <scope>IDENTIFICATION</scope>
    <source>
        <strain evidence="13">Thoroughbred</strain>
    </source>
</reference>
<dbReference type="Gene3D" id="1.10.150.50">
    <property type="entry name" value="Transcription Factor, Ets-1"/>
    <property type="match status" value="2"/>
</dbReference>
<gene>
    <name evidence="13 15" type="primary">SASH1</name>
</gene>
<feature type="compositionally biased region" description="Low complexity" evidence="10">
    <location>
        <begin position="444"/>
        <end position="453"/>
    </location>
</feature>
<dbReference type="SUPFAM" id="SSF50044">
    <property type="entry name" value="SH3-domain"/>
    <property type="match status" value="1"/>
</dbReference>
<dbReference type="VGNC" id="VGNC:22695">
    <property type="gene designation" value="SASH1"/>
</dbReference>
<dbReference type="FunCoup" id="A0A3Q2IBH5">
    <property type="interactions" value="103"/>
</dbReference>
<feature type="compositionally biased region" description="Low complexity" evidence="10">
    <location>
        <begin position="307"/>
        <end position="319"/>
    </location>
</feature>
<evidence type="ECO:0000256" key="4">
    <source>
        <dbReference type="ARBA" id="ARBA00022553"/>
    </source>
</evidence>
<dbReference type="PANTHER" id="PTHR12301:SF3">
    <property type="entry name" value="SAM AND SH3 DOMAIN-CONTAINING PROTEIN 1"/>
    <property type="match status" value="1"/>
</dbReference>
<dbReference type="SUPFAM" id="SSF47769">
    <property type="entry name" value="SAM/Pointed domain"/>
    <property type="match status" value="2"/>
</dbReference>
<evidence type="ECO:0000256" key="3">
    <source>
        <dbReference type="ARBA" id="ARBA00022490"/>
    </source>
</evidence>
<proteinExistence type="predicted"/>
<dbReference type="InterPro" id="IPR051725">
    <property type="entry name" value="SAM-SH3_domain_protein"/>
</dbReference>
<keyword evidence="2 9" id="KW-0728">SH3 domain</keyword>
<dbReference type="InParanoid" id="A0A3Q2IBH5"/>
<dbReference type="Pfam" id="PF07647">
    <property type="entry name" value="SAM_2"/>
    <property type="match status" value="1"/>
</dbReference>
<feature type="compositionally biased region" description="Low complexity" evidence="10">
    <location>
        <begin position="481"/>
        <end position="499"/>
    </location>
</feature>
<feature type="compositionally biased region" description="Polar residues" evidence="10">
    <location>
        <begin position="1004"/>
        <end position="1014"/>
    </location>
</feature>
<dbReference type="SMART" id="SM00326">
    <property type="entry name" value="SH3"/>
    <property type="match status" value="1"/>
</dbReference>
<dbReference type="PANTHER" id="PTHR12301">
    <property type="entry name" value="SAM-DOMAIN, SH3 AND NUCLEAR LOCALIZATION SIGNALS PROTEIN RELATED"/>
    <property type="match status" value="1"/>
</dbReference>
<comment type="subcellular location">
    <subcellularLocation>
        <location evidence="1">Cytoplasm</location>
    </subcellularLocation>
</comment>
<evidence type="ECO:0000256" key="6">
    <source>
        <dbReference type="ARBA" id="ARBA00057807"/>
    </source>
</evidence>
<dbReference type="Bgee" id="ENSECAG00000022232">
    <property type="expression patterns" value="Expressed in synovial membrane of synovial joint and 21 other cell types or tissues"/>
</dbReference>
<evidence type="ECO:0000256" key="2">
    <source>
        <dbReference type="ARBA" id="ARBA00022443"/>
    </source>
</evidence>
<evidence type="ECO:0000256" key="9">
    <source>
        <dbReference type="PROSITE-ProRule" id="PRU00192"/>
    </source>
</evidence>
<feature type="domain" description="SAM" evidence="12">
    <location>
        <begin position="609"/>
        <end position="673"/>
    </location>
</feature>
<feature type="region of interest" description="Disordered" evidence="10">
    <location>
        <begin position="874"/>
        <end position="1035"/>
    </location>
</feature>
<dbReference type="Pfam" id="PF07653">
    <property type="entry name" value="SH3_2"/>
    <property type="match status" value="1"/>
</dbReference>
<comment type="subunit">
    <text evidence="7">Interacts with GNAS. Interacts with IQGAP1. Interacts with TRAF6 (via C-terminus); the interaction is LPS-dependent. Interacts with MAP3K7, CHUK and IKBKB.</text>
</comment>
<feature type="region of interest" description="Disordered" evidence="10">
    <location>
        <begin position="760"/>
        <end position="782"/>
    </location>
</feature>
<feature type="region of interest" description="Disordered" evidence="10">
    <location>
        <begin position="197"/>
        <end position="231"/>
    </location>
</feature>
<dbReference type="Ensembl" id="ENSECAT00000036755.2">
    <property type="protein sequence ID" value="ENSECAP00000044954.2"/>
    <property type="gene ID" value="ENSECAG00000022232.4"/>
</dbReference>
<evidence type="ECO:0000313" key="15">
    <source>
        <dbReference type="VGNC" id="VGNC:22695"/>
    </source>
</evidence>
<dbReference type="InterPro" id="IPR036028">
    <property type="entry name" value="SH3-like_dom_sf"/>
</dbReference>
<dbReference type="Pfam" id="PF26285">
    <property type="entry name" value="SASH1_Homeodomain"/>
    <property type="match status" value="2"/>
</dbReference>
<evidence type="ECO:0000259" key="12">
    <source>
        <dbReference type="PROSITE" id="PS50105"/>
    </source>
</evidence>
<evidence type="ECO:0000313" key="13">
    <source>
        <dbReference type="Ensembl" id="ENSECAP00000044954.2"/>
    </source>
</evidence>
<dbReference type="FunFam" id="1.10.150.50:FF:000038">
    <property type="entry name" value="Putative sam and sh3 domain-containing protein 1"/>
    <property type="match status" value="1"/>
</dbReference>
<dbReference type="FunFam" id="2.30.30.40:FF:000021">
    <property type="entry name" value="Putative sam and sh3 domain-containing protein 1"/>
    <property type="match status" value="1"/>
</dbReference>
<dbReference type="InterPro" id="IPR037630">
    <property type="entry name" value="SASH1_SAM_repeat2"/>
</dbReference>
<dbReference type="AlphaFoldDB" id="A0A3Q2IBH5"/>
<dbReference type="ExpressionAtlas" id="A0A3Q2IBH5">
    <property type="expression patterns" value="baseline"/>
</dbReference>
<feature type="region of interest" description="Disordered" evidence="10">
    <location>
        <begin position="689"/>
        <end position="719"/>
    </location>
</feature>
<dbReference type="Proteomes" id="UP000002281">
    <property type="component" value="Chromosome 31"/>
</dbReference>
<feature type="compositionally biased region" description="Acidic residues" evidence="10">
    <location>
        <begin position="13"/>
        <end position="25"/>
    </location>
</feature>
<feature type="domain" description="SH3" evidence="11">
    <location>
        <begin position="530"/>
        <end position="591"/>
    </location>
</feature>
<feature type="region of interest" description="Disordered" evidence="10">
    <location>
        <begin position="1"/>
        <end position="28"/>
    </location>
</feature>
<dbReference type="PROSITE" id="PS50002">
    <property type="entry name" value="SH3"/>
    <property type="match status" value="1"/>
</dbReference>
<dbReference type="PROSITE" id="PS50105">
    <property type="entry name" value="SAM_DOMAIN"/>
    <property type="match status" value="2"/>
</dbReference>
<feature type="region of interest" description="Disordered" evidence="10">
    <location>
        <begin position="294"/>
        <end position="320"/>
    </location>
</feature>
<keyword evidence="14" id="KW-1185">Reference proteome</keyword>
<evidence type="ECO:0000256" key="10">
    <source>
        <dbReference type="SAM" id="MobiDB-lite"/>
    </source>
</evidence>
<keyword evidence="4" id="KW-0597">Phosphoprotein</keyword>
<dbReference type="InterPro" id="IPR001452">
    <property type="entry name" value="SH3_domain"/>
</dbReference>
<keyword evidence="3" id="KW-0963">Cytoplasm</keyword>
<dbReference type="GeneTree" id="ENSGT00940000156778"/>
<dbReference type="InterPro" id="IPR021090">
    <property type="entry name" value="SPIDER"/>
</dbReference>
<evidence type="ECO:0000256" key="7">
    <source>
        <dbReference type="ARBA" id="ARBA00064556"/>
    </source>
</evidence>
<keyword evidence="5" id="KW-0677">Repeat</keyword>
<dbReference type="InterPro" id="IPR001660">
    <property type="entry name" value="SAM"/>
</dbReference>
<reference evidence="13" key="2">
    <citation type="submission" date="2025-08" db="UniProtKB">
        <authorList>
            <consortium name="Ensembl"/>
        </authorList>
    </citation>
    <scope>IDENTIFICATION</scope>
    <source>
        <strain evidence="13">Thoroughbred</strain>
    </source>
</reference>
<dbReference type="InterPro" id="IPR013761">
    <property type="entry name" value="SAM/pointed_sf"/>
</dbReference>
<reference evidence="13 14" key="1">
    <citation type="journal article" date="2009" name="Science">
        <title>Genome sequence, comparative analysis, and population genetics of the domestic horse.</title>
        <authorList>
            <consortium name="Broad Institute Genome Sequencing Platform"/>
            <consortium name="Broad Institute Whole Genome Assembly Team"/>
            <person name="Wade C.M."/>
            <person name="Giulotto E."/>
            <person name="Sigurdsson S."/>
            <person name="Zoli M."/>
            <person name="Gnerre S."/>
            <person name="Imsland F."/>
            <person name="Lear T.L."/>
            <person name="Adelson D.L."/>
            <person name="Bailey E."/>
            <person name="Bellone R.R."/>
            <person name="Bloecker H."/>
            <person name="Distl O."/>
            <person name="Edgar R.C."/>
            <person name="Garber M."/>
            <person name="Leeb T."/>
            <person name="Mauceli E."/>
            <person name="MacLeod J.N."/>
            <person name="Penedo M.C.T."/>
            <person name="Raison J.M."/>
            <person name="Sharpe T."/>
            <person name="Vogel J."/>
            <person name="Andersson L."/>
            <person name="Antczak D.F."/>
            <person name="Biagi T."/>
            <person name="Binns M.M."/>
            <person name="Chowdhary B.P."/>
            <person name="Coleman S.J."/>
            <person name="Della Valle G."/>
            <person name="Fryc S."/>
            <person name="Guerin G."/>
            <person name="Hasegawa T."/>
            <person name="Hill E.W."/>
            <person name="Jurka J."/>
            <person name="Kiialainen A."/>
            <person name="Lindgren G."/>
            <person name="Liu J."/>
            <person name="Magnani E."/>
            <person name="Mickelson J.R."/>
            <person name="Murray J."/>
            <person name="Nergadze S.G."/>
            <person name="Onofrio R."/>
            <person name="Pedroni S."/>
            <person name="Piras M.F."/>
            <person name="Raudsepp T."/>
            <person name="Rocchi M."/>
            <person name="Roeed K.H."/>
            <person name="Ryder O.A."/>
            <person name="Searle S."/>
            <person name="Skow L."/>
            <person name="Swinburne J.E."/>
            <person name="Syvaenen A.C."/>
            <person name="Tozaki T."/>
            <person name="Valberg S.J."/>
            <person name="Vaudin M."/>
            <person name="White J.R."/>
            <person name="Zody M.C."/>
            <person name="Lander E.S."/>
            <person name="Lindblad-Toh K."/>
        </authorList>
    </citation>
    <scope>NUCLEOTIDE SEQUENCE [LARGE SCALE GENOMIC DNA]</scope>
    <source>
        <strain evidence="13 14">Thoroughbred</strain>
    </source>
</reference>
<evidence type="ECO:0000256" key="1">
    <source>
        <dbReference type="ARBA" id="ARBA00004496"/>
    </source>
</evidence>
<dbReference type="SMART" id="SM00454">
    <property type="entry name" value="SAM"/>
    <property type="match status" value="2"/>
</dbReference>
<feature type="compositionally biased region" description="Low complexity" evidence="10">
    <location>
        <begin position="991"/>
        <end position="1003"/>
    </location>
</feature>
<comment type="function">
    <text evidence="6">Is a positive regulator of NF-kappa-B signaling downstream of TLR4 activation. It acts as a scaffold molecule to assemble a molecular complex that includes TRAF6, MAP3K7, CHUK and IKBKB, thereby facilitating NF-kappa-B signaling activation. Regulates TRAF6 and MAP3K7 ubiquitination. Involved in the regulation of cell mobility. Regulates lipolysaccharide (LPS)-induced endothelial cell migration. Is involved in the regulation of skin pigmentation through the control of melanocyte migration in the epidermis.</text>
</comment>
<dbReference type="Pfam" id="PF00536">
    <property type="entry name" value="SAM_1"/>
    <property type="match status" value="1"/>
</dbReference>
<dbReference type="FunFam" id="1.10.150.50:FF:000024">
    <property type="entry name" value="Putative sam and sh3 domain-containing protein 1"/>
    <property type="match status" value="1"/>
</dbReference>
<dbReference type="InterPro" id="IPR035720">
    <property type="entry name" value="SASH1_SH3"/>
</dbReference>
<evidence type="ECO:0000256" key="5">
    <source>
        <dbReference type="ARBA" id="ARBA00022737"/>
    </source>
</evidence>
<protein>
    <recommendedName>
        <fullName evidence="8">SAM and SH3 domain-containing protein 1</fullName>
    </recommendedName>
</protein>
<dbReference type="STRING" id="9796.ENSECAP00000044954"/>
<dbReference type="PaxDb" id="9796-ENSECAP00000044954"/>
<feature type="compositionally biased region" description="Basic residues" evidence="10">
    <location>
        <begin position="598"/>
        <end position="607"/>
    </location>
</feature>
<evidence type="ECO:0000259" key="11">
    <source>
        <dbReference type="PROSITE" id="PS50002"/>
    </source>
</evidence>
<feature type="compositionally biased region" description="Basic and acidic residues" evidence="10">
    <location>
        <begin position="943"/>
        <end position="953"/>
    </location>
</feature>
<dbReference type="GO" id="GO:0005737">
    <property type="term" value="C:cytoplasm"/>
    <property type="evidence" value="ECO:0007669"/>
    <property type="project" value="UniProtKB-SubCell"/>
</dbReference>
<dbReference type="InterPro" id="IPR058666">
    <property type="entry name" value="SASH1/NUB1_homeodomain"/>
</dbReference>
<feature type="region of interest" description="Disordered" evidence="10">
    <location>
        <begin position="803"/>
        <end position="859"/>
    </location>
</feature>
<dbReference type="Pfam" id="PF12485">
    <property type="entry name" value="SPIDER"/>
    <property type="match status" value="1"/>
</dbReference>
<dbReference type="CDD" id="cd09492">
    <property type="entry name" value="SAM_SASH1_repeat2"/>
    <property type="match status" value="1"/>
</dbReference>
<feature type="region of interest" description="Disordered" evidence="10">
    <location>
        <begin position="425"/>
        <end position="536"/>
    </location>
</feature>
<sequence>MEDAGATSSGPEPEPEPEPAPEEPEAGAGMSEAFSRLWTEVMGILDGSLGNIDDLAQQYADYYNTCFSDVCERMEELRKRRVSQDLDVESLGLCSAVSTPEVERKNPLHKSNSEDGSVGKGDWKKKNKYFWQNFRKNQKGIMRQTSKGEDVGYVASEITMSDEERIQLMMMVKEKMITIEEALARLKEYEAQHRQSAALDPADWPDGSYPAFDGSSNCNSREQSDDETEESVKFKRLHKLVNSTRRVRKKLIRVEEMKKPSTEGGEEHVFENAPVVDERSALYSGVHKKPFFFDGSAEKPPEDDSDSLTTSPSSSSLDTWGAGRKLVKTFSKGESRGLIKPPKKMGTFFSYPEEEKAQKVSRSLTEGEMKKSLGSLSHGRTCSFGGFDLTNRSLHIGSNNSDPMGKEGDFVYKEVIKSPTASRISLGKKVKSVKETMRKRMSKKYSSSVSEQDSGLDGMPGSPPSSQPDSEHMDKPKLKAGGSVESLRSSLSGQSSMSGQTVSTTDSSTSNRESVKSEDGDDEEPPYRGPFCGRARVHTDFTPSPYDTDSLKLKKGDIIDIISKPPMGTWMGLLNNKVGTFKFIYVDVLNEEEEKPKRPTRRRRKGRPPQPKSVEDLLDRINLKEHMPTFLFNGYEDLDTFKLLEEEDLDELNIRDPEHRAVLLTAVELLQEYDSNSDQSGSQEKLLVDSQGLSGCSPRDSGCYESSENLENGKTRKSGLLSAKSSAESSLKSFGRNQLGNYPTLPLMKSADALKQREDGRLGSGLTPHPSKRCGQPSVTGLNKNRRSLPVSICRSFETLEGSQTVDTWPRSHSLDDLQGEPDAGKDVPGEVTKPSPQIVPEVPQKTASSITKVPSPERASAVDNALLLTQSKRFSEPQKVTTKKPEGSIAASSRGTSPPPCLPKNYDAHPPGVKHSLTRTPLEGHRKGLEFEGTCHPMGTKEGTDAEQRGPETRTQARNPAQPPPVPAKKSRERLSNGLHLVPPGPEAPCLPLKKGSPSSPSDCHSPQASRPPSGQEPGSPLSARPPPWLSELPESTSLQEHGVKLGPALSRKISCSRGLDLEMLTENKLRAEGIDLTEEPYSDKHGRCGIPEALVQRYAEDLEQPARDVAANMDQIRVKLLRKQHRMAIPSGGLTEICRKPLSPGCVSSVSDWLVSIGLPMYASALTEAGFSTLGQVPSLSHSCLQEAGITEERHISKLVSAARLFKLPPGPEAM</sequence>
<accession>A0A3Q2IBH5</accession>
<feature type="domain" description="SAM" evidence="12">
    <location>
        <begin position="1147"/>
        <end position="1211"/>
    </location>
</feature>
<organism evidence="13 14">
    <name type="scientific">Equus caballus</name>
    <name type="common">Horse</name>
    <dbReference type="NCBI Taxonomy" id="9796"/>
    <lineage>
        <taxon>Eukaryota</taxon>
        <taxon>Metazoa</taxon>
        <taxon>Chordata</taxon>
        <taxon>Craniata</taxon>
        <taxon>Vertebrata</taxon>
        <taxon>Euteleostomi</taxon>
        <taxon>Mammalia</taxon>
        <taxon>Eutheria</taxon>
        <taxon>Laurasiatheria</taxon>
        <taxon>Perissodactyla</taxon>
        <taxon>Equidae</taxon>
        <taxon>Equus</taxon>
    </lineage>
</organism>
<dbReference type="CDD" id="cd09559">
    <property type="entry name" value="SAM_SASH1_repeat1"/>
    <property type="match status" value="1"/>
</dbReference>
<name>A0A3Q2IBH5_HORSE</name>
<feature type="region of interest" description="Disordered" evidence="10">
    <location>
        <begin position="593"/>
        <end position="616"/>
    </location>
</feature>
<evidence type="ECO:0000256" key="8">
    <source>
        <dbReference type="ARBA" id="ARBA00074059"/>
    </source>
</evidence>
<feature type="compositionally biased region" description="Polar residues" evidence="10">
    <location>
        <begin position="500"/>
        <end position="512"/>
    </location>
</feature>
<evidence type="ECO:0000313" key="14">
    <source>
        <dbReference type="Proteomes" id="UP000002281"/>
    </source>
</evidence>